<keyword evidence="1" id="KW-0812">Transmembrane</keyword>
<keyword evidence="3" id="KW-1185">Reference proteome</keyword>
<dbReference type="Proteomes" id="UP000295763">
    <property type="component" value="Unassembled WGS sequence"/>
</dbReference>
<keyword evidence="1" id="KW-1133">Transmembrane helix</keyword>
<feature type="transmembrane region" description="Helical" evidence="1">
    <location>
        <begin position="49"/>
        <end position="69"/>
    </location>
</feature>
<feature type="transmembrane region" description="Helical" evidence="1">
    <location>
        <begin position="81"/>
        <end position="102"/>
    </location>
</feature>
<accession>A0A4R2T8Z0</accession>
<gene>
    <name evidence="2" type="ORF">EDC44_102138</name>
</gene>
<dbReference type="Pfam" id="PF17364">
    <property type="entry name" value="DUF5389"/>
    <property type="match status" value="1"/>
</dbReference>
<comment type="caution">
    <text evidence="2">The sequence shown here is derived from an EMBL/GenBank/DDBJ whole genome shotgun (WGS) entry which is preliminary data.</text>
</comment>
<evidence type="ECO:0000256" key="1">
    <source>
        <dbReference type="SAM" id="Phobius"/>
    </source>
</evidence>
<dbReference type="EMBL" id="SLYB01000002">
    <property type="protein sequence ID" value="TCP97334.1"/>
    <property type="molecule type" value="Genomic_DNA"/>
</dbReference>
<sequence>MEKEYSQGFSPFFWGIAAFCLPIFLWPLALVTSTALLENPNLPKNHGLFMAYVFWFYPFVLGIIARFAVKWHPAKPQAAKLLLITCAIIFYALTAYIIMVGFH</sequence>
<dbReference type="OrthoDB" id="5690765at2"/>
<organism evidence="2 3">
    <name type="scientific">Cricetibacter osteomyelitidis</name>
    <dbReference type="NCBI Taxonomy" id="1521931"/>
    <lineage>
        <taxon>Bacteria</taxon>
        <taxon>Pseudomonadati</taxon>
        <taxon>Pseudomonadota</taxon>
        <taxon>Gammaproteobacteria</taxon>
        <taxon>Pasteurellales</taxon>
        <taxon>Pasteurellaceae</taxon>
        <taxon>Cricetibacter</taxon>
    </lineage>
</organism>
<proteinExistence type="predicted"/>
<dbReference type="RefSeq" id="WP_131974791.1">
    <property type="nucleotide sequence ID" value="NZ_SLYB01000002.1"/>
</dbReference>
<protein>
    <submittedName>
        <fullName evidence="2">Uncharacterized protein</fullName>
    </submittedName>
</protein>
<evidence type="ECO:0000313" key="2">
    <source>
        <dbReference type="EMBL" id="TCP97334.1"/>
    </source>
</evidence>
<evidence type="ECO:0000313" key="3">
    <source>
        <dbReference type="Proteomes" id="UP000295763"/>
    </source>
</evidence>
<reference evidence="2 3" key="1">
    <citation type="submission" date="2019-03" db="EMBL/GenBank/DDBJ databases">
        <title>Genomic Encyclopedia of Type Strains, Phase IV (KMG-IV): sequencing the most valuable type-strain genomes for metagenomic binning, comparative biology and taxonomic classification.</title>
        <authorList>
            <person name="Goeker M."/>
        </authorList>
    </citation>
    <scope>NUCLEOTIDE SEQUENCE [LARGE SCALE GENOMIC DNA]</scope>
    <source>
        <strain evidence="2 3">DSM 28404</strain>
    </source>
</reference>
<name>A0A4R2T8Z0_9PAST</name>
<dbReference type="InterPro" id="IPR035333">
    <property type="entry name" value="DUF5389"/>
</dbReference>
<keyword evidence="1" id="KW-0472">Membrane</keyword>
<dbReference type="AlphaFoldDB" id="A0A4R2T8Z0"/>
<feature type="transmembrane region" description="Helical" evidence="1">
    <location>
        <begin position="12"/>
        <end position="37"/>
    </location>
</feature>